<evidence type="ECO:0000313" key="3">
    <source>
        <dbReference type="Proteomes" id="UP001497516"/>
    </source>
</evidence>
<evidence type="ECO:0000256" key="1">
    <source>
        <dbReference type="SAM" id="MobiDB-lite"/>
    </source>
</evidence>
<feature type="compositionally biased region" description="Low complexity" evidence="1">
    <location>
        <begin position="36"/>
        <end position="47"/>
    </location>
</feature>
<gene>
    <name evidence="2" type="ORF">LTRI10_LOCUS28553</name>
</gene>
<feature type="region of interest" description="Disordered" evidence="1">
    <location>
        <begin position="24"/>
        <end position="55"/>
    </location>
</feature>
<dbReference type="AlphaFoldDB" id="A0AAV2ENJ1"/>
<evidence type="ECO:0000313" key="2">
    <source>
        <dbReference type="EMBL" id="CAL1387576.1"/>
    </source>
</evidence>
<dbReference type="Proteomes" id="UP001497516">
    <property type="component" value="Chromosome 5"/>
</dbReference>
<keyword evidence="3" id="KW-1185">Reference proteome</keyword>
<organism evidence="2 3">
    <name type="scientific">Linum trigynum</name>
    <dbReference type="NCBI Taxonomy" id="586398"/>
    <lineage>
        <taxon>Eukaryota</taxon>
        <taxon>Viridiplantae</taxon>
        <taxon>Streptophyta</taxon>
        <taxon>Embryophyta</taxon>
        <taxon>Tracheophyta</taxon>
        <taxon>Spermatophyta</taxon>
        <taxon>Magnoliopsida</taxon>
        <taxon>eudicotyledons</taxon>
        <taxon>Gunneridae</taxon>
        <taxon>Pentapetalae</taxon>
        <taxon>rosids</taxon>
        <taxon>fabids</taxon>
        <taxon>Malpighiales</taxon>
        <taxon>Linaceae</taxon>
        <taxon>Linum</taxon>
    </lineage>
</organism>
<protein>
    <submittedName>
        <fullName evidence="2">Uncharacterized protein</fullName>
    </submittedName>
</protein>
<feature type="region of interest" description="Disordered" evidence="1">
    <location>
        <begin position="83"/>
        <end position="105"/>
    </location>
</feature>
<dbReference type="EMBL" id="OZ034818">
    <property type="protein sequence ID" value="CAL1387576.1"/>
    <property type="molecule type" value="Genomic_DNA"/>
</dbReference>
<name>A0AAV2ENJ1_9ROSI</name>
<reference evidence="2 3" key="1">
    <citation type="submission" date="2024-04" db="EMBL/GenBank/DDBJ databases">
        <authorList>
            <person name="Fracassetti M."/>
        </authorList>
    </citation>
    <scope>NUCLEOTIDE SEQUENCE [LARGE SCALE GENOMIC DNA]</scope>
</reference>
<sequence>MDGEVHVGGVRAMGAFRQPCPSILKDAMGTPHLADSGSEGSVSGEESQNCNPSKGRVSQVVAACEVGLTIADEVVEQPMGGGISGVADTGNSSIAGLDAGKLDEY</sequence>
<accession>A0AAV2ENJ1</accession>
<proteinExistence type="predicted"/>